<proteinExistence type="predicted"/>
<reference evidence="1" key="1">
    <citation type="journal article" date="2020" name="Nature">
        <title>Giant virus diversity and host interactions through global metagenomics.</title>
        <authorList>
            <person name="Schulz F."/>
            <person name="Roux S."/>
            <person name="Paez-Espino D."/>
            <person name="Jungbluth S."/>
            <person name="Walsh D.A."/>
            <person name="Denef V.J."/>
            <person name="McMahon K.D."/>
            <person name="Konstantinidis K.T."/>
            <person name="Eloe-Fadrosh E.A."/>
            <person name="Kyrpides N.C."/>
            <person name="Woyke T."/>
        </authorList>
    </citation>
    <scope>NUCLEOTIDE SEQUENCE</scope>
    <source>
        <strain evidence="1">GVMAG-M-3300023179-150</strain>
    </source>
</reference>
<protein>
    <submittedName>
        <fullName evidence="1">Uncharacterized protein</fullName>
    </submittedName>
</protein>
<name>A0A6C0E7J0_9ZZZZ</name>
<evidence type="ECO:0000313" key="1">
    <source>
        <dbReference type="EMBL" id="QHT24702.1"/>
    </source>
</evidence>
<accession>A0A6C0E7J0</accession>
<organism evidence="1">
    <name type="scientific">viral metagenome</name>
    <dbReference type="NCBI Taxonomy" id="1070528"/>
    <lineage>
        <taxon>unclassified sequences</taxon>
        <taxon>metagenomes</taxon>
        <taxon>organismal metagenomes</taxon>
    </lineage>
</organism>
<sequence length="59" mass="6642">MNNYRNDDHNNFYDYKTKSLTAEVKNVGSNPTKEAFTNGVNGNIVVPTIRQMGGLIPPW</sequence>
<dbReference type="EMBL" id="MN739748">
    <property type="protein sequence ID" value="QHT24702.1"/>
    <property type="molecule type" value="Genomic_DNA"/>
</dbReference>
<dbReference type="AlphaFoldDB" id="A0A6C0E7J0"/>